<dbReference type="OrthoDB" id="9816070at2"/>
<name>A0A511Z0U2_9CELL</name>
<keyword evidence="3" id="KW-1185">Reference proteome</keyword>
<comment type="caution">
    <text evidence="2">The sequence shown here is derived from an EMBL/GenBank/DDBJ whole genome shotgun (WGS) entry which is preliminary data.</text>
</comment>
<dbReference type="PROSITE" id="PS51502">
    <property type="entry name" value="S_R_A_B_BARREL"/>
    <property type="match status" value="1"/>
</dbReference>
<dbReference type="Pfam" id="PF07876">
    <property type="entry name" value="Dabb"/>
    <property type="match status" value="1"/>
</dbReference>
<dbReference type="Proteomes" id="UP000321484">
    <property type="component" value="Unassembled WGS sequence"/>
</dbReference>
<feature type="domain" description="Stress-response A/B barrel" evidence="1">
    <location>
        <begin position="5"/>
        <end position="99"/>
    </location>
</feature>
<evidence type="ECO:0000313" key="3">
    <source>
        <dbReference type="Proteomes" id="UP000321484"/>
    </source>
</evidence>
<dbReference type="InterPro" id="IPR013097">
    <property type="entry name" value="Dabb"/>
</dbReference>
<dbReference type="EMBL" id="BJYK01000009">
    <property type="protein sequence ID" value="GEN81074.1"/>
    <property type="molecule type" value="Genomic_DNA"/>
</dbReference>
<dbReference type="SUPFAM" id="SSF54909">
    <property type="entry name" value="Dimeric alpha+beta barrel"/>
    <property type="match status" value="1"/>
</dbReference>
<protein>
    <submittedName>
        <fullName evidence="2">Stress protein</fullName>
    </submittedName>
</protein>
<dbReference type="SMART" id="SM00886">
    <property type="entry name" value="Dabb"/>
    <property type="match status" value="1"/>
</dbReference>
<sequence>MSAQIIHVVLVRWAATAAPDVVARFDAAARVVRETIPGVLEVAHGPSVSVENLEQGYDYALHVRFADAAARDAYLPHPSHVPLAELIVANAETFVVFDLAVGDAS</sequence>
<gene>
    <name evidence="2" type="ORF">AFE02nite_28080</name>
</gene>
<evidence type="ECO:0000259" key="1">
    <source>
        <dbReference type="PROSITE" id="PS51502"/>
    </source>
</evidence>
<dbReference type="InterPro" id="IPR011008">
    <property type="entry name" value="Dimeric_a/b-barrel"/>
</dbReference>
<dbReference type="Gene3D" id="3.30.70.100">
    <property type="match status" value="1"/>
</dbReference>
<proteinExistence type="predicted"/>
<dbReference type="AlphaFoldDB" id="A0A511Z0U2"/>
<reference evidence="2 3" key="1">
    <citation type="submission" date="2019-07" db="EMBL/GenBank/DDBJ databases">
        <title>Whole genome shotgun sequence of Actinotalea fermentans NBRC 105374.</title>
        <authorList>
            <person name="Hosoyama A."/>
            <person name="Uohara A."/>
            <person name="Ohji S."/>
            <person name="Ichikawa N."/>
        </authorList>
    </citation>
    <scope>NUCLEOTIDE SEQUENCE [LARGE SCALE GENOMIC DNA]</scope>
    <source>
        <strain evidence="2 3">NBRC 105374</strain>
    </source>
</reference>
<evidence type="ECO:0000313" key="2">
    <source>
        <dbReference type="EMBL" id="GEN81074.1"/>
    </source>
</evidence>
<organism evidence="2 3">
    <name type="scientific">Actinotalea fermentans</name>
    <dbReference type="NCBI Taxonomy" id="43671"/>
    <lineage>
        <taxon>Bacteria</taxon>
        <taxon>Bacillati</taxon>
        <taxon>Actinomycetota</taxon>
        <taxon>Actinomycetes</taxon>
        <taxon>Micrococcales</taxon>
        <taxon>Cellulomonadaceae</taxon>
        <taxon>Actinotalea</taxon>
    </lineage>
</organism>
<accession>A0A511Z0U2</accession>
<dbReference type="RefSeq" id="WP_034245158.1">
    <property type="nucleotide sequence ID" value="NZ_BJYK01000009.1"/>
</dbReference>